<name>A0A7E6EJU1_9MOLL</name>
<dbReference type="Proteomes" id="UP000515154">
    <property type="component" value="Unplaced"/>
</dbReference>
<dbReference type="RefSeq" id="XP_036355235.1">
    <property type="nucleotide sequence ID" value="XM_036499342.1"/>
</dbReference>
<reference evidence="2" key="1">
    <citation type="submission" date="2025-08" db="UniProtKB">
        <authorList>
            <consortium name="RefSeq"/>
        </authorList>
    </citation>
    <scope>IDENTIFICATION</scope>
</reference>
<sequence>MGAPSKLGDRTLPTYRETTEMLKIPNFFHLTPKHIQKQCEKLKGRCPTRKQNYEYLKYVLVVLYMESLVRVLSLWQKRDTWESECAFEDRETFEWADSPSARQMGKYKQVVDRVFTLLLQQKVDQSVEEMYSGAVTALHNDGESPLTLENYRKAVELLYTSIQN</sequence>
<gene>
    <name evidence="2" type="primary">LOC118761451</name>
</gene>
<evidence type="ECO:0000313" key="1">
    <source>
        <dbReference type="Proteomes" id="UP000515154"/>
    </source>
</evidence>
<proteinExistence type="predicted"/>
<protein>
    <submittedName>
        <fullName evidence="2">28S ribosomal protein S35, mitochondrial-like</fullName>
    </submittedName>
</protein>
<evidence type="ECO:0000313" key="2">
    <source>
        <dbReference type="RefSeq" id="XP_036355235.1"/>
    </source>
</evidence>
<keyword evidence="1" id="KW-1185">Reference proteome</keyword>
<accession>A0A7E6EJU1</accession>
<organism evidence="1 2">
    <name type="scientific">Octopus sinensis</name>
    <name type="common">East Asian common octopus</name>
    <dbReference type="NCBI Taxonomy" id="2607531"/>
    <lineage>
        <taxon>Eukaryota</taxon>
        <taxon>Metazoa</taxon>
        <taxon>Spiralia</taxon>
        <taxon>Lophotrochozoa</taxon>
        <taxon>Mollusca</taxon>
        <taxon>Cephalopoda</taxon>
        <taxon>Coleoidea</taxon>
        <taxon>Octopodiformes</taxon>
        <taxon>Octopoda</taxon>
        <taxon>Incirrata</taxon>
        <taxon>Octopodidae</taxon>
        <taxon>Octopus</taxon>
    </lineage>
</organism>
<dbReference type="AlphaFoldDB" id="A0A7E6EJU1"/>
<dbReference type="KEGG" id="osn:118761451"/>